<evidence type="ECO:0000313" key="2">
    <source>
        <dbReference type="EMBL" id="OGZ20376.1"/>
    </source>
</evidence>
<sequence length="418" mass="46098">MPSKRVFDIIPPKDRKEIAPSARPQKKPIFSVKPALPSKPVVRINKKALWWPVLTILALICLVGASYFLIKPKAEIAIWPKKSPLIVKTQVLVGKDIAGETKTQECSSSREFTATGIKSLSTKASGTIRVYNAYTTTPQTLVANTRFVSDNGKLFRTPQKIIIPGAHYEGSKLIPGELDIVVEAGETGEEYNIGPSTFSLPALAGTSRYTAFYAKSSSSMVNGSKKQTTQVTEGDLASARASLVDIASDNCRKTLQSLLSPEEYIINEEALRSEIVEINPLAKTGQEVDKFTFNIKAKATALVFKKSDLEDFAKTYIASKVPEGKQLDNGSVAINYLPKDVDLTKGKIVLSVDISAEIYQTIDENSIKEAARSQRPEEVTVSLKRFPEIDKFQLRLWPFWANKSPFEIEGIAVKLRLD</sequence>
<accession>A0A1G2E3E7</accession>
<name>A0A1G2E3E7_9BACT</name>
<protein>
    <recommendedName>
        <fullName evidence="4">Baseplate protein J-like domain-containing protein</fullName>
    </recommendedName>
</protein>
<dbReference type="Proteomes" id="UP000178721">
    <property type="component" value="Unassembled WGS sequence"/>
</dbReference>
<organism evidence="2 3">
    <name type="scientific">Candidatus Nealsonbacteria bacterium RIFCSPHIGHO2_01_FULL_43_31</name>
    <dbReference type="NCBI Taxonomy" id="1801665"/>
    <lineage>
        <taxon>Bacteria</taxon>
        <taxon>Candidatus Nealsoniibacteriota</taxon>
    </lineage>
</organism>
<dbReference type="AlphaFoldDB" id="A0A1G2E3E7"/>
<comment type="caution">
    <text evidence="2">The sequence shown here is derived from an EMBL/GenBank/DDBJ whole genome shotgun (WGS) entry which is preliminary data.</text>
</comment>
<feature type="transmembrane region" description="Helical" evidence="1">
    <location>
        <begin position="48"/>
        <end position="70"/>
    </location>
</feature>
<evidence type="ECO:0000256" key="1">
    <source>
        <dbReference type="SAM" id="Phobius"/>
    </source>
</evidence>
<keyword evidence="1" id="KW-0472">Membrane</keyword>
<evidence type="ECO:0008006" key="4">
    <source>
        <dbReference type="Google" id="ProtNLM"/>
    </source>
</evidence>
<keyword evidence="1" id="KW-1133">Transmembrane helix</keyword>
<reference evidence="2 3" key="1">
    <citation type="journal article" date="2016" name="Nat. Commun.">
        <title>Thousands of microbial genomes shed light on interconnected biogeochemical processes in an aquifer system.</title>
        <authorList>
            <person name="Anantharaman K."/>
            <person name="Brown C.T."/>
            <person name="Hug L.A."/>
            <person name="Sharon I."/>
            <person name="Castelle C.J."/>
            <person name="Probst A.J."/>
            <person name="Thomas B.C."/>
            <person name="Singh A."/>
            <person name="Wilkins M.J."/>
            <person name="Karaoz U."/>
            <person name="Brodie E.L."/>
            <person name="Williams K.H."/>
            <person name="Hubbard S.S."/>
            <person name="Banfield J.F."/>
        </authorList>
    </citation>
    <scope>NUCLEOTIDE SEQUENCE [LARGE SCALE GENOMIC DNA]</scope>
</reference>
<evidence type="ECO:0000313" key="3">
    <source>
        <dbReference type="Proteomes" id="UP000178721"/>
    </source>
</evidence>
<gene>
    <name evidence="2" type="ORF">A2654_01935</name>
</gene>
<proteinExistence type="predicted"/>
<keyword evidence="1" id="KW-0812">Transmembrane</keyword>
<dbReference type="EMBL" id="MHMA01000015">
    <property type="protein sequence ID" value="OGZ20376.1"/>
    <property type="molecule type" value="Genomic_DNA"/>
</dbReference>